<dbReference type="RefSeq" id="WP_123204008.1">
    <property type="nucleotide sequence ID" value="NZ_RBEE01000002.1"/>
</dbReference>
<evidence type="ECO:0000256" key="2">
    <source>
        <dbReference type="SAM" id="SignalP"/>
    </source>
</evidence>
<keyword evidence="4" id="KW-1185">Reference proteome</keyword>
<keyword evidence="2" id="KW-0732">Signal</keyword>
<dbReference type="OrthoDB" id="761965at2"/>
<proteinExistence type="predicted"/>
<feature type="chain" id="PRO_5018266227" description="DUF4252 domain-containing protein" evidence="2">
    <location>
        <begin position="22"/>
        <end position="151"/>
    </location>
</feature>
<feature type="signal peptide" evidence="2">
    <location>
        <begin position="1"/>
        <end position="21"/>
    </location>
</feature>
<gene>
    <name evidence="3" type="ORF">D7004_00990</name>
</gene>
<evidence type="ECO:0000256" key="1">
    <source>
        <dbReference type="SAM" id="MobiDB-lite"/>
    </source>
</evidence>
<evidence type="ECO:0008006" key="5">
    <source>
        <dbReference type="Google" id="ProtNLM"/>
    </source>
</evidence>
<dbReference type="Proteomes" id="UP000274046">
    <property type="component" value="Unassembled WGS sequence"/>
</dbReference>
<protein>
    <recommendedName>
        <fullName evidence="5">DUF4252 domain-containing protein</fullName>
    </recommendedName>
</protein>
<dbReference type="AlphaFoldDB" id="A0A3N0C249"/>
<name>A0A3N0C249_9SPHI</name>
<feature type="region of interest" description="Disordered" evidence="1">
    <location>
        <begin position="44"/>
        <end position="68"/>
    </location>
</feature>
<reference evidence="3 4" key="1">
    <citation type="submission" date="2018-10" db="EMBL/GenBank/DDBJ databases">
        <title>Genome sequencing of Pedobacter jejuensis TNB23.</title>
        <authorList>
            <person name="Cho Y.-J."/>
            <person name="Cho A."/>
            <person name="Kim O.-S."/>
        </authorList>
    </citation>
    <scope>NUCLEOTIDE SEQUENCE [LARGE SCALE GENOMIC DNA]</scope>
    <source>
        <strain evidence="3 4">TNB23</strain>
    </source>
</reference>
<sequence length="151" mass="16032">MKKTWITCFAFILLGITSANAQGILDKIDRTLNKADRAANTADRTNNTAGKIGGMFGKKKSASGDKSDNTTLIKLSGVTFASLKTINANVQASKGVENTKMKFSSSGSTITVQHAGTTEDLLKSLQKSSPSTFVEKNIDGLDEGEISVKIK</sequence>
<accession>A0A3N0C249</accession>
<organism evidence="3 4">
    <name type="scientific">Pedobacter jejuensis</name>
    <dbReference type="NCBI Taxonomy" id="1268550"/>
    <lineage>
        <taxon>Bacteria</taxon>
        <taxon>Pseudomonadati</taxon>
        <taxon>Bacteroidota</taxon>
        <taxon>Sphingobacteriia</taxon>
        <taxon>Sphingobacteriales</taxon>
        <taxon>Sphingobacteriaceae</taxon>
        <taxon>Pedobacter</taxon>
    </lineage>
</organism>
<evidence type="ECO:0000313" key="4">
    <source>
        <dbReference type="Proteomes" id="UP000274046"/>
    </source>
</evidence>
<evidence type="ECO:0000313" key="3">
    <source>
        <dbReference type="EMBL" id="RNL56496.1"/>
    </source>
</evidence>
<dbReference type="EMBL" id="RBEE01000002">
    <property type="protein sequence ID" value="RNL56496.1"/>
    <property type="molecule type" value="Genomic_DNA"/>
</dbReference>
<comment type="caution">
    <text evidence="3">The sequence shown here is derived from an EMBL/GenBank/DDBJ whole genome shotgun (WGS) entry which is preliminary data.</text>
</comment>